<protein>
    <submittedName>
        <fullName evidence="1">Uncharacterized protein</fullName>
    </submittedName>
</protein>
<organism evidence="1 2">
    <name type="scientific">Caenispirillum bisanense</name>
    <dbReference type="NCBI Taxonomy" id="414052"/>
    <lineage>
        <taxon>Bacteria</taxon>
        <taxon>Pseudomonadati</taxon>
        <taxon>Pseudomonadota</taxon>
        <taxon>Alphaproteobacteria</taxon>
        <taxon>Rhodospirillales</taxon>
        <taxon>Novispirillaceae</taxon>
        <taxon>Caenispirillum</taxon>
    </lineage>
</organism>
<dbReference type="RefSeq" id="WP_097277370.1">
    <property type="nucleotide sequence ID" value="NZ_OCNJ01000001.1"/>
</dbReference>
<accession>A0A286G3Z5</accession>
<dbReference type="EMBL" id="OCNJ01000001">
    <property type="protein sequence ID" value="SOD90235.1"/>
    <property type="molecule type" value="Genomic_DNA"/>
</dbReference>
<evidence type="ECO:0000313" key="2">
    <source>
        <dbReference type="Proteomes" id="UP000219621"/>
    </source>
</evidence>
<evidence type="ECO:0000313" key="1">
    <source>
        <dbReference type="EMBL" id="SOD90235.1"/>
    </source>
</evidence>
<proteinExistence type="predicted"/>
<dbReference type="AlphaFoldDB" id="A0A286G3Z5"/>
<reference evidence="1 2" key="1">
    <citation type="submission" date="2017-09" db="EMBL/GenBank/DDBJ databases">
        <authorList>
            <person name="Ehlers B."/>
            <person name="Leendertz F.H."/>
        </authorList>
    </citation>
    <scope>NUCLEOTIDE SEQUENCE [LARGE SCALE GENOMIC DNA]</scope>
    <source>
        <strain evidence="1 2">USBA 140</strain>
    </source>
</reference>
<dbReference type="Proteomes" id="UP000219621">
    <property type="component" value="Unassembled WGS sequence"/>
</dbReference>
<name>A0A286G3Z5_9PROT</name>
<sequence>MDESLQYANRSMADGPPVARLLLAAAIELDRTAAEYRQLLRRVAPVLQTAAEAGRPEATAALLALQDEDRLSQHQDQLATVLRLLAETLGADAAETDALAAALESRLTVEAIRAPLLAALGHAITPPADAAAAAGEPELF</sequence>
<keyword evidence="2" id="KW-1185">Reference proteome</keyword>
<gene>
    <name evidence="1" type="ORF">SAMN05421508_101484</name>
</gene>